<dbReference type="EMBL" id="VEVO01016355">
    <property type="protein sequence ID" value="KAF0021335.1"/>
    <property type="molecule type" value="Genomic_DNA"/>
</dbReference>
<sequence>MVQVYSVSSSSRTVQLYSRSRFLMLPLMNRLNIFPANRCSASVQDTMNSTRAMRADVTLTASPGPPRGQQPQIEPPRRAPSSSR</sequence>
<organism evidence="2 3">
    <name type="scientific">Scophthalmus maximus</name>
    <name type="common">Turbot</name>
    <name type="synonym">Psetta maxima</name>
    <dbReference type="NCBI Taxonomy" id="52904"/>
    <lineage>
        <taxon>Eukaryota</taxon>
        <taxon>Metazoa</taxon>
        <taxon>Chordata</taxon>
        <taxon>Craniata</taxon>
        <taxon>Vertebrata</taxon>
        <taxon>Euteleostomi</taxon>
        <taxon>Actinopterygii</taxon>
        <taxon>Neopterygii</taxon>
        <taxon>Teleostei</taxon>
        <taxon>Neoteleostei</taxon>
        <taxon>Acanthomorphata</taxon>
        <taxon>Carangaria</taxon>
        <taxon>Pleuronectiformes</taxon>
        <taxon>Pleuronectoidei</taxon>
        <taxon>Scophthalmidae</taxon>
        <taxon>Scophthalmus</taxon>
    </lineage>
</organism>
<feature type="region of interest" description="Disordered" evidence="1">
    <location>
        <begin position="50"/>
        <end position="84"/>
    </location>
</feature>
<dbReference type="AlphaFoldDB" id="A0A6A4RLY5"/>
<name>A0A6A4RLY5_SCOMX</name>
<evidence type="ECO:0000313" key="3">
    <source>
        <dbReference type="Proteomes" id="UP000438429"/>
    </source>
</evidence>
<reference evidence="2 3" key="1">
    <citation type="submission" date="2019-06" db="EMBL/GenBank/DDBJ databases">
        <title>Draft genomes of female and male turbot (Scophthalmus maximus).</title>
        <authorList>
            <person name="Xu H."/>
            <person name="Xu X.-W."/>
            <person name="Shao C."/>
            <person name="Chen S."/>
        </authorList>
    </citation>
    <scope>NUCLEOTIDE SEQUENCE [LARGE SCALE GENOMIC DNA]</scope>
    <source>
        <strain evidence="2">Ysfricsl-2016a</strain>
        <tissue evidence="2">Blood</tissue>
    </source>
</reference>
<proteinExistence type="predicted"/>
<comment type="caution">
    <text evidence="2">The sequence shown here is derived from an EMBL/GenBank/DDBJ whole genome shotgun (WGS) entry which is preliminary data.</text>
</comment>
<accession>A0A6A4RLY5</accession>
<evidence type="ECO:0000313" key="2">
    <source>
        <dbReference type="EMBL" id="KAF0021335.1"/>
    </source>
</evidence>
<evidence type="ECO:0000256" key="1">
    <source>
        <dbReference type="SAM" id="MobiDB-lite"/>
    </source>
</evidence>
<dbReference type="Proteomes" id="UP000438429">
    <property type="component" value="Unassembled WGS sequence"/>
</dbReference>
<gene>
    <name evidence="2" type="ORF">F2P81_026412</name>
</gene>
<protein>
    <submittedName>
        <fullName evidence="2">Uncharacterized protein</fullName>
    </submittedName>
</protein>